<reference evidence="2" key="1">
    <citation type="journal article" date="2023" name="GigaByte">
        <title>Genome assembly of the bearded iris, Iris pallida Lam.</title>
        <authorList>
            <person name="Bruccoleri R.E."/>
            <person name="Oakeley E.J."/>
            <person name="Faust A.M.E."/>
            <person name="Altorfer M."/>
            <person name="Dessus-Babus S."/>
            <person name="Burckhardt D."/>
            <person name="Oertli M."/>
            <person name="Naumann U."/>
            <person name="Petersen F."/>
            <person name="Wong J."/>
        </authorList>
    </citation>
    <scope>NUCLEOTIDE SEQUENCE</scope>
    <source>
        <strain evidence="2">GSM-AAB239-AS_SAM_17_03QT</strain>
    </source>
</reference>
<gene>
    <name evidence="2" type="ORF">M6B38_252875</name>
</gene>
<dbReference type="EMBL" id="JANAVB010001399">
    <property type="protein sequence ID" value="KAJ6852897.1"/>
    <property type="molecule type" value="Genomic_DNA"/>
</dbReference>
<protein>
    <submittedName>
        <fullName evidence="2">Serine/arginine-rich splicing factor SR45 isoform X2</fullName>
    </submittedName>
</protein>
<organism evidence="2 3">
    <name type="scientific">Iris pallida</name>
    <name type="common">Sweet iris</name>
    <dbReference type="NCBI Taxonomy" id="29817"/>
    <lineage>
        <taxon>Eukaryota</taxon>
        <taxon>Viridiplantae</taxon>
        <taxon>Streptophyta</taxon>
        <taxon>Embryophyta</taxon>
        <taxon>Tracheophyta</taxon>
        <taxon>Spermatophyta</taxon>
        <taxon>Magnoliopsida</taxon>
        <taxon>Liliopsida</taxon>
        <taxon>Asparagales</taxon>
        <taxon>Iridaceae</taxon>
        <taxon>Iridoideae</taxon>
        <taxon>Irideae</taxon>
        <taxon>Iris</taxon>
    </lineage>
</organism>
<comment type="caution">
    <text evidence="2">The sequence shown here is derived from an EMBL/GenBank/DDBJ whole genome shotgun (WGS) entry which is preliminary data.</text>
</comment>
<sequence>MRRRRRPVGADTATSGGGGELALVAVRARPGGGGVRSSARAGGLESWSRRRGAGRDGELPALAPCGGEERRRRKGEGWYDPVSSVLAEVSGALEASNVESSSTVGATGRKGRCGDVERSSTGTTSEIAVEK</sequence>
<keyword evidence="3" id="KW-1185">Reference proteome</keyword>
<name>A0AAX6IJC8_IRIPA</name>
<dbReference type="Proteomes" id="UP001140949">
    <property type="component" value="Unassembled WGS sequence"/>
</dbReference>
<accession>A0AAX6IJC8</accession>
<feature type="compositionally biased region" description="Polar residues" evidence="1">
    <location>
        <begin position="119"/>
        <end position="131"/>
    </location>
</feature>
<feature type="region of interest" description="Disordered" evidence="1">
    <location>
        <begin position="94"/>
        <end position="131"/>
    </location>
</feature>
<feature type="region of interest" description="Disordered" evidence="1">
    <location>
        <begin position="1"/>
        <end position="77"/>
    </location>
</feature>
<reference evidence="2" key="2">
    <citation type="submission" date="2023-04" db="EMBL/GenBank/DDBJ databases">
        <authorList>
            <person name="Bruccoleri R.E."/>
            <person name="Oakeley E.J."/>
            <person name="Faust A.-M."/>
            <person name="Dessus-Babus S."/>
            <person name="Altorfer M."/>
            <person name="Burckhardt D."/>
            <person name="Oertli M."/>
            <person name="Naumann U."/>
            <person name="Petersen F."/>
            <person name="Wong J."/>
        </authorList>
    </citation>
    <scope>NUCLEOTIDE SEQUENCE</scope>
    <source>
        <strain evidence="2">GSM-AAB239-AS_SAM_17_03QT</strain>
        <tissue evidence="2">Leaf</tissue>
    </source>
</reference>
<evidence type="ECO:0000313" key="2">
    <source>
        <dbReference type="EMBL" id="KAJ6852897.1"/>
    </source>
</evidence>
<evidence type="ECO:0000313" key="3">
    <source>
        <dbReference type="Proteomes" id="UP001140949"/>
    </source>
</evidence>
<proteinExistence type="predicted"/>
<evidence type="ECO:0000256" key="1">
    <source>
        <dbReference type="SAM" id="MobiDB-lite"/>
    </source>
</evidence>
<dbReference type="AlphaFoldDB" id="A0AAX6IJC8"/>